<sequence length="156" mass="17708">MASVAINGKPLAPDVLVDESWFLDPVFCEKSKLWYMLSKTLDEEAAWKDVAMAHIQAYELPMARGRYCLVGSELPMARGRYCLVGSILHCSETMKILQKLYPALNLPEKCADDKPYEPTHMVSQEKTKSLGIDFTPLEESLKDTVESLRERNFVSF</sequence>
<reference evidence="4" key="1">
    <citation type="journal article" date="2007" name="Nature">
        <title>The grapevine genome sequence suggests ancestral hexaploidization in major angiosperm phyla.</title>
        <authorList>
            <consortium name="The French-Italian Public Consortium for Grapevine Genome Characterization."/>
            <person name="Jaillon O."/>
            <person name="Aury J.-M."/>
            <person name="Noel B."/>
            <person name="Policriti A."/>
            <person name="Clepet C."/>
            <person name="Casagrande A."/>
            <person name="Choisne N."/>
            <person name="Aubourg S."/>
            <person name="Vitulo N."/>
            <person name="Jubin C."/>
            <person name="Vezzi A."/>
            <person name="Legeai F."/>
            <person name="Hugueney P."/>
            <person name="Dasilva C."/>
            <person name="Horner D."/>
            <person name="Mica E."/>
            <person name="Jublot D."/>
            <person name="Poulain J."/>
            <person name="Bruyere C."/>
            <person name="Billault A."/>
            <person name="Segurens B."/>
            <person name="Gouyvenoux M."/>
            <person name="Ugarte E."/>
            <person name="Cattonaro F."/>
            <person name="Anthouard V."/>
            <person name="Vico V."/>
            <person name="Del Fabbro C."/>
            <person name="Alaux M."/>
            <person name="Di Gaspero G."/>
            <person name="Dumas V."/>
            <person name="Felice N."/>
            <person name="Paillard S."/>
            <person name="Juman I."/>
            <person name="Moroldo M."/>
            <person name="Scalabrin S."/>
            <person name="Canaguier A."/>
            <person name="Le Clainche I."/>
            <person name="Malacrida G."/>
            <person name="Durand E."/>
            <person name="Pesole G."/>
            <person name="Laucou V."/>
            <person name="Chatelet P."/>
            <person name="Merdinoglu D."/>
            <person name="Delledonne M."/>
            <person name="Pezzotti M."/>
            <person name="Lecharny A."/>
            <person name="Scarpelli C."/>
            <person name="Artiguenave F."/>
            <person name="Pe M.E."/>
            <person name="Valle G."/>
            <person name="Morgante M."/>
            <person name="Caboche M."/>
            <person name="Adam-Blondon A.-F."/>
            <person name="Weissenbach J."/>
            <person name="Quetier F."/>
            <person name="Wincker P."/>
        </authorList>
    </citation>
    <scope>NUCLEOTIDE SEQUENCE [LARGE SCALE GENOMIC DNA]</scope>
    <source>
        <strain evidence="4">cv. Pinot noir / PN40024</strain>
    </source>
</reference>
<keyword evidence="2" id="KW-0560">Oxidoreductase</keyword>
<organism evidence="3 4">
    <name type="scientific">Vitis vinifera</name>
    <name type="common">Grape</name>
    <dbReference type="NCBI Taxonomy" id="29760"/>
    <lineage>
        <taxon>Eukaryota</taxon>
        <taxon>Viridiplantae</taxon>
        <taxon>Streptophyta</taxon>
        <taxon>Embryophyta</taxon>
        <taxon>Tracheophyta</taxon>
        <taxon>Spermatophyta</taxon>
        <taxon>Magnoliopsida</taxon>
        <taxon>eudicotyledons</taxon>
        <taxon>Gunneridae</taxon>
        <taxon>Pentapetalae</taxon>
        <taxon>rosids</taxon>
        <taxon>Vitales</taxon>
        <taxon>Vitaceae</taxon>
        <taxon>Viteae</taxon>
        <taxon>Vitis</taxon>
    </lineage>
</organism>
<gene>
    <name evidence="3" type="ordered locus">VIT_13s0047g00760</name>
</gene>
<accession>F6HJ03</accession>
<evidence type="ECO:0000256" key="1">
    <source>
        <dbReference type="ARBA" id="ARBA00022857"/>
    </source>
</evidence>
<dbReference type="SUPFAM" id="SSF51735">
    <property type="entry name" value="NAD(P)-binding Rossmann-fold domains"/>
    <property type="match status" value="1"/>
</dbReference>
<keyword evidence="1" id="KW-0521">NADP</keyword>
<evidence type="ECO:0000313" key="4">
    <source>
        <dbReference type="Proteomes" id="UP000009183"/>
    </source>
</evidence>
<dbReference type="InterPro" id="IPR036291">
    <property type="entry name" value="NAD(P)-bd_dom_sf"/>
</dbReference>
<dbReference type="GO" id="GO:0016616">
    <property type="term" value="F:oxidoreductase activity, acting on the CH-OH group of donors, NAD or NADP as acceptor"/>
    <property type="evidence" value="ECO:0000318"/>
    <property type="project" value="GO_Central"/>
</dbReference>
<dbReference type="ExpressionAtlas" id="F6HJ03">
    <property type="expression patterns" value="baseline and differential"/>
</dbReference>
<dbReference type="AlphaFoldDB" id="F6HJ03"/>
<protein>
    <recommendedName>
        <fullName evidence="5">Cinnamoyl-CoA reductase 1</fullName>
    </recommendedName>
</protein>
<dbReference type="eggNOG" id="KOG1502">
    <property type="taxonomic scope" value="Eukaryota"/>
</dbReference>
<evidence type="ECO:0008006" key="5">
    <source>
        <dbReference type="Google" id="ProtNLM"/>
    </source>
</evidence>
<dbReference type="Gene3D" id="3.40.50.720">
    <property type="entry name" value="NAD(P)-binding Rossmann-like Domain"/>
    <property type="match status" value="2"/>
</dbReference>
<dbReference type="PANTHER" id="PTHR10366:SF801">
    <property type="entry name" value="BNAC06G04550D PROTEIN"/>
    <property type="match status" value="1"/>
</dbReference>
<dbReference type="HOGENOM" id="CLU_142551_0_0_1"/>
<dbReference type="PaxDb" id="29760-VIT_13s0047g00760.t01"/>
<evidence type="ECO:0000313" key="3">
    <source>
        <dbReference type="EMBL" id="CCB52170.1"/>
    </source>
</evidence>
<dbReference type="InterPro" id="IPR050425">
    <property type="entry name" value="NAD(P)_dehydrat-like"/>
</dbReference>
<keyword evidence="4" id="KW-1185">Reference proteome</keyword>
<dbReference type="EMBL" id="FN595767">
    <property type="protein sequence ID" value="CCB52170.1"/>
    <property type="molecule type" value="Genomic_DNA"/>
</dbReference>
<dbReference type="Proteomes" id="UP000009183">
    <property type="component" value="Chromosome 13"/>
</dbReference>
<name>F6HJ03_VITVI</name>
<dbReference type="InParanoid" id="F6HJ03"/>
<dbReference type="STRING" id="29760.F6HJ03"/>
<dbReference type="PANTHER" id="PTHR10366">
    <property type="entry name" value="NAD DEPENDENT EPIMERASE/DEHYDRATASE"/>
    <property type="match status" value="1"/>
</dbReference>
<proteinExistence type="predicted"/>
<evidence type="ECO:0000256" key="2">
    <source>
        <dbReference type="ARBA" id="ARBA00023002"/>
    </source>
</evidence>
<dbReference type="OrthoDB" id="2735536at2759"/>